<dbReference type="PANTHER" id="PTHR42709">
    <property type="entry name" value="ALKALINE PHOSPHATASE LIKE PROTEIN"/>
    <property type="match status" value="1"/>
</dbReference>
<keyword evidence="4 7" id="KW-0812">Transmembrane</keyword>
<dbReference type="PANTHER" id="PTHR42709:SF6">
    <property type="entry name" value="UNDECAPRENYL PHOSPHATE TRANSPORTER A"/>
    <property type="match status" value="1"/>
</dbReference>
<evidence type="ECO:0000256" key="1">
    <source>
        <dbReference type="ARBA" id="ARBA00004651"/>
    </source>
</evidence>
<evidence type="ECO:0000256" key="7">
    <source>
        <dbReference type="SAM" id="Phobius"/>
    </source>
</evidence>
<dbReference type="Pfam" id="PF09335">
    <property type="entry name" value="VTT_dom"/>
    <property type="match status" value="1"/>
</dbReference>
<comment type="similarity">
    <text evidence="2">Belongs to the DedA family.</text>
</comment>
<dbReference type="InterPro" id="IPR051311">
    <property type="entry name" value="DedA_domain"/>
</dbReference>
<dbReference type="RefSeq" id="WP_201369834.1">
    <property type="nucleotide sequence ID" value="NZ_BNJG01000001.1"/>
</dbReference>
<accession>A0ABQ3UJW6</accession>
<reference evidence="9 10" key="1">
    <citation type="journal article" date="2021" name="Int. J. Syst. Evol. Microbiol.">
        <title>Reticulibacter mediterranei gen. nov., sp. nov., within the new family Reticulibacteraceae fam. nov., and Ktedonospora formicarum gen. nov., sp. nov., Ktedonobacter robiniae sp. nov., Dictyobacter formicarum sp. nov. and Dictyobacter arantiisoli sp. nov., belonging to the class Ktedonobacteria.</title>
        <authorList>
            <person name="Yabe S."/>
            <person name="Zheng Y."/>
            <person name="Wang C.M."/>
            <person name="Sakai Y."/>
            <person name="Abe K."/>
            <person name="Yokota A."/>
            <person name="Donadio S."/>
            <person name="Cavaletti L."/>
            <person name="Monciardini P."/>
        </authorList>
    </citation>
    <scope>NUCLEOTIDE SEQUENCE [LARGE SCALE GENOMIC DNA]</scope>
    <source>
        <strain evidence="9 10">SOSP1-30</strain>
    </source>
</reference>
<evidence type="ECO:0000256" key="3">
    <source>
        <dbReference type="ARBA" id="ARBA00022475"/>
    </source>
</evidence>
<evidence type="ECO:0000256" key="2">
    <source>
        <dbReference type="ARBA" id="ARBA00010792"/>
    </source>
</evidence>
<feature type="transmembrane region" description="Helical" evidence="7">
    <location>
        <begin position="53"/>
        <end position="74"/>
    </location>
</feature>
<keyword evidence="6 7" id="KW-0472">Membrane</keyword>
<gene>
    <name evidence="9" type="ORF">KSB_14560</name>
</gene>
<sequence>MQTLLPPLLLLLQQFGYLALWFFIFLAAAGLPLPVGLVVTSAGAFAALGRFNVFALIFIVISAATCGDAVSYWLGRRGGVYLSGWIKRHPHNRILPQQTFERSHRYFQRHGGWAIFITRFLLSGLGGSVNLLAGLELYPYARFFWPDLLGNIISALIAIPLGFFFGSNWQHVADLLSAFSLLVTVLLCVTLGIYIAFKLLRRYDLLPAFSLVRREQPQALLTLEAGGPDGGGLAPSVCVKRIHKKDKFYTSLYIFASLWRKNESEGLE</sequence>
<proteinExistence type="inferred from homology"/>
<dbReference type="InterPro" id="IPR032816">
    <property type="entry name" value="VTT_dom"/>
</dbReference>
<evidence type="ECO:0000256" key="5">
    <source>
        <dbReference type="ARBA" id="ARBA00022989"/>
    </source>
</evidence>
<keyword evidence="5 7" id="KW-1133">Transmembrane helix</keyword>
<evidence type="ECO:0000256" key="4">
    <source>
        <dbReference type="ARBA" id="ARBA00022692"/>
    </source>
</evidence>
<dbReference type="EMBL" id="BNJG01000001">
    <property type="protein sequence ID" value="GHO52981.1"/>
    <property type="molecule type" value="Genomic_DNA"/>
</dbReference>
<dbReference type="Proteomes" id="UP000654345">
    <property type="component" value="Unassembled WGS sequence"/>
</dbReference>
<comment type="subcellular location">
    <subcellularLocation>
        <location evidence="1">Cell membrane</location>
        <topology evidence="1">Multi-pass membrane protein</topology>
    </subcellularLocation>
</comment>
<name>A0ABQ3UJW6_9CHLR</name>
<keyword evidence="3" id="KW-1003">Cell membrane</keyword>
<protein>
    <recommendedName>
        <fullName evidence="8">VTT domain-containing protein</fullName>
    </recommendedName>
</protein>
<feature type="transmembrane region" description="Helical" evidence="7">
    <location>
        <begin position="148"/>
        <end position="169"/>
    </location>
</feature>
<feature type="transmembrane region" description="Helical" evidence="7">
    <location>
        <begin position="113"/>
        <end position="136"/>
    </location>
</feature>
<evidence type="ECO:0000313" key="9">
    <source>
        <dbReference type="EMBL" id="GHO52981.1"/>
    </source>
</evidence>
<feature type="transmembrane region" description="Helical" evidence="7">
    <location>
        <begin position="20"/>
        <end position="46"/>
    </location>
</feature>
<organism evidence="9 10">
    <name type="scientific">Ktedonobacter robiniae</name>
    <dbReference type="NCBI Taxonomy" id="2778365"/>
    <lineage>
        <taxon>Bacteria</taxon>
        <taxon>Bacillati</taxon>
        <taxon>Chloroflexota</taxon>
        <taxon>Ktedonobacteria</taxon>
        <taxon>Ktedonobacterales</taxon>
        <taxon>Ktedonobacteraceae</taxon>
        <taxon>Ktedonobacter</taxon>
    </lineage>
</organism>
<evidence type="ECO:0000313" key="10">
    <source>
        <dbReference type="Proteomes" id="UP000654345"/>
    </source>
</evidence>
<evidence type="ECO:0000259" key="8">
    <source>
        <dbReference type="Pfam" id="PF09335"/>
    </source>
</evidence>
<evidence type="ECO:0000256" key="6">
    <source>
        <dbReference type="ARBA" id="ARBA00023136"/>
    </source>
</evidence>
<keyword evidence="10" id="KW-1185">Reference proteome</keyword>
<feature type="transmembrane region" description="Helical" evidence="7">
    <location>
        <begin position="175"/>
        <end position="197"/>
    </location>
</feature>
<feature type="domain" description="VTT" evidence="8">
    <location>
        <begin position="39"/>
        <end position="162"/>
    </location>
</feature>
<comment type="caution">
    <text evidence="9">The sequence shown here is derived from an EMBL/GenBank/DDBJ whole genome shotgun (WGS) entry which is preliminary data.</text>
</comment>